<evidence type="ECO:0000256" key="1">
    <source>
        <dbReference type="ARBA" id="ARBA00004651"/>
    </source>
</evidence>
<protein>
    <submittedName>
        <fullName evidence="10">ABC transporter permease</fullName>
    </submittedName>
</protein>
<dbReference type="PANTHER" id="PTHR11795">
    <property type="entry name" value="BRANCHED-CHAIN AMINO ACID TRANSPORT SYSTEM PERMEASE PROTEIN LIVH"/>
    <property type="match status" value="1"/>
</dbReference>
<feature type="transmembrane region" description="Helical" evidence="9">
    <location>
        <begin position="63"/>
        <end position="83"/>
    </location>
</feature>
<dbReference type="PANTHER" id="PTHR11795:SF451">
    <property type="entry name" value="ABC TRANSPORTER PERMEASE PROTEIN"/>
    <property type="match status" value="1"/>
</dbReference>
<evidence type="ECO:0000256" key="4">
    <source>
        <dbReference type="ARBA" id="ARBA00022692"/>
    </source>
</evidence>
<evidence type="ECO:0000256" key="2">
    <source>
        <dbReference type="ARBA" id="ARBA00022448"/>
    </source>
</evidence>
<accession>W4M7W8</accession>
<comment type="similarity">
    <text evidence="8">Belongs to the binding-protein-dependent transport system permease family. LivHM subfamily.</text>
</comment>
<feature type="transmembrane region" description="Helical" evidence="9">
    <location>
        <begin position="119"/>
        <end position="144"/>
    </location>
</feature>
<evidence type="ECO:0000313" key="11">
    <source>
        <dbReference type="Proteomes" id="UP000019140"/>
    </source>
</evidence>
<feature type="transmembrane region" description="Helical" evidence="9">
    <location>
        <begin position="7"/>
        <end position="25"/>
    </location>
</feature>
<dbReference type="Pfam" id="PF02653">
    <property type="entry name" value="BPD_transp_2"/>
    <property type="match status" value="1"/>
</dbReference>
<organism evidence="10 11">
    <name type="scientific">Candidatus Entotheonella gemina</name>
    <dbReference type="NCBI Taxonomy" id="1429439"/>
    <lineage>
        <taxon>Bacteria</taxon>
        <taxon>Pseudomonadati</taxon>
        <taxon>Nitrospinota/Tectimicrobiota group</taxon>
        <taxon>Candidatus Tectimicrobiota</taxon>
        <taxon>Candidatus Entotheonellia</taxon>
        <taxon>Candidatus Entotheonellales</taxon>
        <taxon>Candidatus Entotheonellaceae</taxon>
        <taxon>Candidatus Entotheonella</taxon>
    </lineage>
</organism>
<keyword evidence="6 9" id="KW-1133">Transmembrane helix</keyword>
<evidence type="ECO:0000256" key="9">
    <source>
        <dbReference type="SAM" id="Phobius"/>
    </source>
</evidence>
<evidence type="ECO:0000256" key="3">
    <source>
        <dbReference type="ARBA" id="ARBA00022475"/>
    </source>
</evidence>
<name>W4M7W8_9BACT</name>
<reference evidence="10 11" key="1">
    <citation type="journal article" date="2014" name="Nature">
        <title>An environmental bacterial taxon with a large and distinct metabolic repertoire.</title>
        <authorList>
            <person name="Wilson M.C."/>
            <person name="Mori T."/>
            <person name="Ruckert C."/>
            <person name="Uria A.R."/>
            <person name="Helf M.J."/>
            <person name="Takada K."/>
            <person name="Gernert C."/>
            <person name="Steffens U.A."/>
            <person name="Heycke N."/>
            <person name="Schmitt S."/>
            <person name="Rinke C."/>
            <person name="Helfrich E.J."/>
            <person name="Brachmann A.O."/>
            <person name="Gurgui C."/>
            <person name="Wakimoto T."/>
            <person name="Kracht M."/>
            <person name="Crusemann M."/>
            <person name="Hentschel U."/>
            <person name="Abe I."/>
            <person name="Matsunaga S."/>
            <person name="Kalinowski J."/>
            <person name="Takeyama H."/>
            <person name="Piel J."/>
        </authorList>
    </citation>
    <scope>NUCLEOTIDE SEQUENCE [LARGE SCALE GENOMIC DNA]</scope>
    <source>
        <strain evidence="11">TSY2</strain>
    </source>
</reference>
<keyword evidence="7 9" id="KW-0472">Membrane</keyword>
<dbReference type="InterPro" id="IPR052157">
    <property type="entry name" value="BCAA_transport_permease"/>
</dbReference>
<keyword evidence="5" id="KW-0029">Amino-acid transport</keyword>
<evidence type="ECO:0000256" key="7">
    <source>
        <dbReference type="ARBA" id="ARBA00023136"/>
    </source>
</evidence>
<dbReference type="GO" id="GO:0006865">
    <property type="term" value="P:amino acid transport"/>
    <property type="evidence" value="ECO:0007669"/>
    <property type="project" value="UniProtKB-KW"/>
</dbReference>
<gene>
    <name evidence="10" type="ORF">ETSY2_21195</name>
</gene>
<keyword evidence="2" id="KW-0813">Transport</keyword>
<dbReference type="HOGENOM" id="CLU_039929_1_1_7"/>
<dbReference type="PATRIC" id="fig|1429439.4.peg.3602"/>
<comment type="subcellular location">
    <subcellularLocation>
        <location evidence="1">Cell membrane</location>
        <topology evidence="1">Multi-pass membrane protein</topology>
    </subcellularLocation>
</comment>
<dbReference type="CDD" id="cd06582">
    <property type="entry name" value="TM_PBP1_LivH_like"/>
    <property type="match status" value="1"/>
</dbReference>
<sequence length="322" mass="33992">MDSTQKKGFIISGICVGLLLLAYLFNSEKEFFLDLIINGLLVGLMYALVALGFVLIYKATSAINFAQGDLVMFAGYAAAFLMVDLGVPLLVMVVVVSVGMVLLGFLQERLILRPLVGQPIVSVIMVTIGLAFVLQGLVTILWGANTRELSLPVSDDPIILGPVFISPINLVAALIAIGFLIAFGLFFTRSRLGLAMRAVADDQQAAMVVGIKVPSVFALSWGIAGLAATAGGVIWGNQIGVDTFLNLIGLKVFPVVILGGLDSIGGAILGGLILGVVESLAAGYFDPLVGGGTKDFVPYVLMILVLFIRPYGMFGHETIERV</sequence>
<keyword evidence="3" id="KW-1003">Cell membrane</keyword>
<keyword evidence="11" id="KW-1185">Reference proteome</keyword>
<keyword evidence="4 9" id="KW-0812">Transmembrane</keyword>
<comment type="caution">
    <text evidence="10">The sequence shown here is derived from an EMBL/GenBank/DDBJ whole genome shotgun (WGS) entry which is preliminary data.</text>
</comment>
<feature type="transmembrane region" description="Helical" evidence="9">
    <location>
        <begin position="252"/>
        <end position="276"/>
    </location>
</feature>
<evidence type="ECO:0000256" key="5">
    <source>
        <dbReference type="ARBA" id="ARBA00022970"/>
    </source>
</evidence>
<proteinExistence type="inferred from homology"/>
<feature type="transmembrane region" description="Helical" evidence="9">
    <location>
        <begin position="164"/>
        <end position="187"/>
    </location>
</feature>
<feature type="transmembrane region" description="Helical" evidence="9">
    <location>
        <begin position="296"/>
        <end position="314"/>
    </location>
</feature>
<evidence type="ECO:0000256" key="8">
    <source>
        <dbReference type="ARBA" id="ARBA00037998"/>
    </source>
</evidence>
<feature type="transmembrane region" description="Helical" evidence="9">
    <location>
        <begin position="31"/>
        <end position="56"/>
    </location>
</feature>
<dbReference type="InterPro" id="IPR001851">
    <property type="entry name" value="ABC_transp_permease"/>
</dbReference>
<evidence type="ECO:0000256" key="6">
    <source>
        <dbReference type="ARBA" id="ARBA00022989"/>
    </source>
</evidence>
<dbReference type="AlphaFoldDB" id="W4M7W8"/>
<dbReference type="GO" id="GO:0022857">
    <property type="term" value="F:transmembrane transporter activity"/>
    <property type="evidence" value="ECO:0007669"/>
    <property type="project" value="InterPro"/>
</dbReference>
<evidence type="ECO:0000313" key="10">
    <source>
        <dbReference type="EMBL" id="ETX05742.1"/>
    </source>
</evidence>
<dbReference type="Proteomes" id="UP000019140">
    <property type="component" value="Unassembled WGS sequence"/>
</dbReference>
<dbReference type="GO" id="GO:0005886">
    <property type="term" value="C:plasma membrane"/>
    <property type="evidence" value="ECO:0007669"/>
    <property type="project" value="UniProtKB-SubCell"/>
</dbReference>
<dbReference type="EMBL" id="AZHX01000880">
    <property type="protein sequence ID" value="ETX05742.1"/>
    <property type="molecule type" value="Genomic_DNA"/>
</dbReference>
<feature type="transmembrane region" description="Helical" evidence="9">
    <location>
        <begin position="89"/>
        <end position="107"/>
    </location>
</feature>